<dbReference type="Gene3D" id="1.10.10.10">
    <property type="entry name" value="Winged helix-like DNA-binding domain superfamily/Winged helix DNA-binding domain"/>
    <property type="match status" value="1"/>
</dbReference>
<reference evidence="4 5" key="1">
    <citation type="submission" date="2017-12" db="EMBL/GenBank/DDBJ databases">
        <title>The draft genome sequence of Brumimicrobium saltpan LHR20.</title>
        <authorList>
            <person name="Do Z.-J."/>
            <person name="Luo H.-R."/>
        </authorList>
    </citation>
    <scope>NUCLEOTIDE SEQUENCE [LARGE SCALE GENOMIC DNA]</scope>
    <source>
        <strain evidence="4 5">LHR20</strain>
    </source>
</reference>
<evidence type="ECO:0000313" key="5">
    <source>
        <dbReference type="Proteomes" id="UP000236654"/>
    </source>
</evidence>
<feature type="domain" description="HTH arsR-type" evidence="2">
    <location>
        <begin position="140"/>
        <end position="239"/>
    </location>
</feature>
<dbReference type="InterPro" id="IPR041966">
    <property type="entry name" value="LOTUS-like"/>
</dbReference>
<organism evidence="4 5">
    <name type="scientific">Brumimicrobium salinarum</name>
    <dbReference type="NCBI Taxonomy" id="2058658"/>
    <lineage>
        <taxon>Bacteria</taxon>
        <taxon>Pseudomonadati</taxon>
        <taxon>Bacteroidota</taxon>
        <taxon>Flavobacteriia</taxon>
        <taxon>Flavobacteriales</taxon>
        <taxon>Crocinitomicaceae</taxon>
        <taxon>Brumimicrobium</taxon>
    </lineage>
</organism>
<dbReference type="SMART" id="SM00418">
    <property type="entry name" value="HTH_ARSR"/>
    <property type="match status" value="1"/>
</dbReference>
<feature type="domain" description="HTH OST-type" evidence="3">
    <location>
        <begin position="220"/>
        <end position="296"/>
    </location>
</feature>
<dbReference type="InterPro" id="IPR001845">
    <property type="entry name" value="HTH_ArsR_DNA-bd_dom"/>
</dbReference>
<protein>
    <recommendedName>
        <fullName evidence="6">HTH arsR-type domain-containing protein</fullName>
    </recommendedName>
</protein>
<dbReference type="InterPro" id="IPR036388">
    <property type="entry name" value="WH-like_DNA-bd_sf"/>
</dbReference>
<evidence type="ECO:0000259" key="3">
    <source>
        <dbReference type="PROSITE" id="PS51644"/>
    </source>
</evidence>
<comment type="caution">
    <text evidence="4">The sequence shown here is derived from an EMBL/GenBank/DDBJ whole genome shotgun (WGS) entry which is preliminary data.</text>
</comment>
<name>A0A2I0R448_9FLAO</name>
<dbReference type="Proteomes" id="UP000236654">
    <property type="component" value="Unassembled WGS sequence"/>
</dbReference>
<dbReference type="CDD" id="cd10146">
    <property type="entry name" value="LabA_like_C"/>
    <property type="match status" value="1"/>
</dbReference>
<dbReference type="InterPro" id="IPR011991">
    <property type="entry name" value="ArsR-like_HTH"/>
</dbReference>
<dbReference type="RefSeq" id="WP_101333836.1">
    <property type="nucleotide sequence ID" value="NZ_PJNI01000003.1"/>
</dbReference>
<dbReference type="CDD" id="cd00090">
    <property type="entry name" value="HTH_ARSR"/>
    <property type="match status" value="1"/>
</dbReference>
<feature type="transmembrane region" description="Helical" evidence="1">
    <location>
        <begin position="6"/>
        <end position="32"/>
    </location>
</feature>
<evidence type="ECO:0000256" key="1">
    <source>
        <dbReference type="SAM" id="Phobius"/>
    </source>
</evidence>
<dbReference type="InterPro" id="IPR036390">
    <property type="entry name" value="WH_DNA-bd_sf"/>
</dbReference>
<dbReference type="SUPFAM" id="SSF46785">
    <property type="entry name" value="Winged helix' DNA-binding domain"/>
    <property type="match status" value="1"/>
</dbReference>
<gene>
    <name evidence="4" type="ORF">CW751_04680</name>
</gene>
<dbReference type="AlphaFoldDB" id="A0A2I0R448"/>
<evidence type="ECO:0000313" key="4">
    <source>
        <dbReference type="EMBL" id="PKR81355.1"/>
    </source>
</evidence>
<proteinExistence type="predicted"/>
<keyword evidence="1" id="KW-0472">Membrane</keyword>
<sequence>MYIDLGNILAIVSLILGLIALIITIVGFFASLKFYRDGVSLQDSANKALAKIEEKTSSIQTQIGGMFDKTLDAAIKNNKGVLVSQDFDDISDQLENVKDNLIKNISNEISSIGTEEKNQMKQLFEEQFRIITDQVNISQENTEDLFQQSENESLPVTQFQLKILNGLRNSEEKLTVSEISDKLGVSVPVVSRDLIRLKRKRLVNETSEGPNKKYSIADFGEKELSVLIDEAFQRASINNNEPHLAKVGVEIKKIDPDFHPRKYGFNNLSELLDKQDRFEIIENFVNGLNHPIVKKK</sequence>
<dbReference type="GO" id="GO:0003700">
    <property type="term" value="F:DNA-binding transcription factor activity"/>
    <property type="evidence" value="ECO:0007669"/>
    <property type="project" value="InterPro"/>
</dbReference>
<accession>A0A2I0R448</accession>
<dbReference type="Pfam" id="PF01022">
    <property type="entry name" value="HTH_5"/>
    <property type="match status" value="1"/>
</dbReference>
<evidence type="ECO:0000259" key="2">
    <source>
        <dbReference type="PROSITE" id="PS50987"/>
    </source>
</evidence>
<dbReference type="PROSITE" id="PS51644">
    <property type="entry name" value="HTH_OST"/>
    <property type="match status" value="1"/>
</dbReference>
<dbReference type="PROSITE" id="PS50987">
    <property type="entry name" value="HTH_ARSR_2"/>
    <property type="match status" value="1"/>
</dbReference>
<keyword evidence="1" id="KW-1133">Transmembrane helix</keyword>
<dbReference type="Gene3D" id="3.30.420.610">
    <property type="entry name" value="LOTUS domain-like"/>
    <property type="match status" value="1"/>
</dbReference>
<evidence type="ECO:0008006" key="6">
    <source>
        <dbReference type="Google" id="ProtNLM"/>
    </source>
</evidence>
<dbReference type="EMBL" id="PJNI01000003">
    <property type="protein sequence ID" value="PKR81355.1"/>
    <property type="molecule type" value="Genomic_DNA"/>
</dbReference>
<keyword evidence="5" id="KW-1185">Reference proteome</keyword>
<keyword evidence="1" id="KW-0812">Transmembrane</keyword>
<dbReference type="OrthoDB" id="9838215at2"/>
<dbReference type="Pfam" id="PF12872">
    <property type="entry name" value="OST-HTH"/>
    <property type="match status" value="1"/>
</dbReference>
<dbReference type="InterPro" id="IPR025605">
    <property type="entry name" value="OST-HTH/LOTUS_dom"/>
</dbReference>